<gene>
    <name evidence="1" type="ORF">NBR_LOCUS10275</name>
</gene>
<accession>A0A0N4Y3A7</accession>
<proteinExistence type="predicted"/>
<dbReference type="EMBL" id="UYSL01020284">
    <property type="protein sequence ID" value="VDL73864.1"/>
    <property type="molecule type" value="Genomic_DNA"/>
</dbReference>
<reference evidence="1 2" key="2">
    <citation type="submission" date="2018-11" db="EMBL/GenBank/DDBJ databases">
        <authorList>
            <consortium name="Pathogen Informatics"/>
        </authorList>
    </citation>
    <scope>NUCLEOTIDE SEQUENCE [LARGE SCALE GENOMIC DNA]</scope>
</reference>
<evidence type="ECO:0000313" key="3">
    <source>
        <dbReference type="WBParaSite" id="NBR_0001027401-mRNA-1"/>
    </source>
</evidence>
<dbReference type="AlphaFoldDB" id="A0A0N4Y3A7"/>
<organism evidence="3">
    <name type="scientific">Nippostrongylus brasiliensis</name>
    <name type="common">Rat hookworm</name>
    <dbReference type="NCBI Taxonomy" id="27835"/>
    <lineage>
        <taxon>Eukaryota</taxon>
        <taxon>Metazoa</taxon>
        <taxon>Ecdysozoa</taxon>
        <taxon>Nematoda</taxon>
        <taxon>Chromadorea</taxon>
        <taxon>Rhabditida</taxon>
        <taxon>Rhabditina</taxon>
        <taxon>Rhabditomorpha</taxon>
        <taxon>Strongyloidea</taxon>
        <taxon>Heligmosomidae</taxon>
        <taxon>Nippostrongylus</taxon>
    </lineage>
</organism>
<evidence type="ECO:0000313" key="1">
    <source>
        <dbReference type="EMBL" id="VDL73864.1"/>
    </source>
</evidence>
<protein>
    <submittedName>
        <fullName evidence="1 3">Uncharacterized protein</fullName>
    </submittedName>
</protein>
<keyword evidence="2" id="KW-1185">Reference proteome</keyword>
<reference evidence="3" key="1">
    <citation type="submission" date="2017-02" db="UniProtKB">
        <authorList>
            <consortium name="WormBaseParasite"/>
        </authorList>
    </citation>
    <scope>IDENTIFICATION</scope>
</reference>
<sequence length="93" mass="10506">MVTVALVPPLEPPTSETLRIVVERRQRRWRCFLDSISTDCSSVHSSFSPPSSFPYSRLHNVDSVAAVSPKRYLASAHRSKSPPQVRPHRFTFG</sequence>
<dbReference type="WBParaSite" id="NBR_0001027401-mRNA-1">
    <property type="protein sequence ID" value="NBR_0001027401-mRNA-1"/>
    <property type="gene ID" value="NBR_0001027401"/>
</dbReference>
<evidence type="ECO:0000313" key="2">
    <source>
        <dbReference type="Proteomes" id="UP000271162"/>
    </source>
</evidence>
<dbReference type="Proteomes" id="UP000271162">
    <property type="component" value="Unassembled WGS sequence"/>
</dbReference>
<name>A0A0N4Y3A7_NIPBR</name>